<keyword evidence="3" id="KW-1185">Reference proteome</keyword>
<accession>A0A1N5ZJ60</accession>
<dbReference type="AlphaFoldDB" id="A0A1N5ZJ60"/>
<dbReference type="EMBL" id="FSQT01000002">
    <property type="protein sequence ID" value="SIN21785.1"/>
    <property type="molecule type" value="Genomic_DNA"/>
</dbReference>
<dbReference type="Proteomes" id="UP000185124">
    <property type="component" value="Unassembled WGS sequence"/>
</dbReference>
<evidence type="ECO:0000256" key="1">
    <source>
        <dbReference type="SAM" id="MobiDB-lite"/>
    </source>
</evidence>
<protein>
    <submittedName>
        <fullName evidence="2">Uncharacterized protein</fullName>
    </submittedName>
</protein>
<evidence type="ECO:0000313" key="3">
    <source>
        <dbReference type="Proteomes" id="UP000185124"/>
    </source>
</evidence>
<reference evidence="3" key="1">
    <citation type="submission" date="2016-12" db="EMBL/GenBank/DDBJ databases">
        <authorList>
            <person name="Varghese N."/>
            <person name="Submissions S."/>
        </authorList>
    </citation>
    <scope>NUCLEOTIDE SEQUENCE [LARGE SCALE GENOMIC DNA]</scope>
    <source>
        <strain evidence="3">DSM 45599</strain>
    </source>
</reference>
<organism evidence="2 3">
    <name type="scientific">Micromonospora cremea</name>
    <dbReference type="NCBI Taxonomy" id="709881"/>
    <lineage>
        <taxon>Bacteria</taxon>
        <taxon>Bacillati</taxon>
        <taxon>Actinomycetota</taxon>
        <taxon>Actinomycetes</taxon>
        <taxon>Micromonosporales</taxon>
        <taxon>Micromonosporaceae</taxon>
        <taxon>Micromonospora</taxon>
    </lineage>
</organism>
<proteinExistence type="predicted"/>
<gene>
    <name evidence="2" type="ORF">SAMN04489832_4062</name>
</gene>
<sequence length="144" mass="15604">MSPDTAQRAGRRPNFSGGLSRENGGLSRENGAVGTKVRGRFHLAAQCAGYRVGSSQLDVTVARVGRGIPDHRQCHSARAVAALYVGERISRALQRLGDELLVDRSVDHGMRSVQIPQPVERMGRNDHLVLVGRLSLNGNLRNVS</sequence>
<feature type="region of interest" description="Disordered" evidence="1">
    <location>
        <begin position="1"/>
        <end position="31"/>
    </location>
</feature>
<evidence type="ECO:0000313" key="2">
    <source>
        <dbReference type="EMBL" id="SIN21785.1"/>
    </source>
</evidence>
<name>A0A1N5ZJ60_9ACTN</name>
<dbReference type="RefSeq" id="WP_143728462.1">
    <property type="nucleotide sequence ID" value="NZ_FSQT01000002.1"/>
</dbReference>